<keyword evidence="2" id="KW-1185">Reference proteome</keyword>
<proteinExistence type="predicted"/>
<name>A0A9D4MAA5_DREPO</name>
<sequence>MISRCAHPRIVFHTLVSDFRLFLGLMGCPRRYERQQDWYSVASNICTKPPQTLTTYYDHYHYYYYTTTTTTTTTTTNY</sequence>
<comment type="caution">
    <text evidence="1">The sequence shown here is derived from an EMBL/GenBank/DDBJ whole genome shotgun (WGS) entry which is preliminary data.</text>
</comment>
<evidence type="ECO:0000313" key="1">
    <source>
        <dbReference type="EMBL" id="KAH3872838.1"/>
    </source>
</evidence>
<dbReference type="AlphaFoldDB" id="A0A9D4MAA5"/>
<protein>
    <submittedName>
        <fullName evidence="1">Uncharacterized protein</fullName>
    </submittedName>
</protein>
<dbReference type="Proteomes" id="UP000828390">
    <property type="component" value="Unassembled WGS sequence"/>
</dbReference>
<reference evidence="1" key="2">
    <citation type="submission" date="2020-11" db="EMBL/GenBank/DDBJ databases">
        <authorList>
            <person name="McCartney M.A."/>
            <person name="Auch B."/>
            <person name="Kono T."/>
            <person name="Mallez S."/>
            <person name="Becker A."/>
            <person name="Gohl D.M."/>
            <person name="Silverstein K.A.T."/>
            <person name="Koren S."/>
            <person name="Bechman K.B."/>
            <person name="Herman A."/>
            <person name="Abrahante J.E."/>
            <person name="Garbe J."/>
        </authorList>
    </citation>
    <scope>NUCLEOTIDE SEQUENCE</scope>
    <source>
        <strain evidence="1">Duluth1</strain>
        <tissue evidence="1">Whole animal</tissue>
    </source>
</reference>
<evidence type="ECO:0000313" key="2">
    <source>
        <dbReference type="Proteomes" id="UP000828390"/>
    </source>
</evidence>
<reference evidence="1" key="1">
    <citation type="journal article" date="2019" name="bioRxiv">
        <title>The Genome of the Zebra Mussel, Dreissena polymorpha: A Resource for Invasive Species Research.</title>
        <authorList>
            <person name="McCartney M.A."/>
            <person name="Auch B."/>
            <person name="Kono T."/>
            <person name="Mallez S."/>
            <person name="Zhang Y."/>
            <person name="Obille A."/>
            <person name="Becker A."/>
            <person name="Abrahante J.E."/>
            <person name="Garbe J."/>
            <person name="Badalamenti J.P."/>
            <person name="Herman A."/>
            <person name="Mangelson H."/>
            <person name="Liachko I."/>
            <person name="Sullivan S."/>
            <person name="Sone E.D."/>
            <person name="Koren S."/>
            <person name="Silverstein K.A.T."/>
            <person name="Beckman K.B."/>
            <person name="Gohl D.M."/>
        </authorList>
    </citation>
    <scope>NUCLEOTIDE SEQUENCE</scope>
    <source>
        <strain evidence="1">Duluth1</strain>
        <tissue evidence="1">Whole animal</tissue>
    </source>
</reference>
<dbReference type="EMBL" id="JAIWYP010000002">
    <property type="protein sequence ID" value="KAH3872838.1"/>
    <property type="molecule type" value="Genomic_DNA"/>
</dbReference>
<accession>A0A9D4MAA5</accession>
<gene>
    <name evidence="1" type="ORF">DPMN_036061</name>
</gene>
<organism evidence="1 2">
    <name type="scientific">Dreissena polymorpha</name>
    <name type="common">Zebra mussel</name>
    <name type="synonym">Mytilus polymorpha</name>
    <dbReference type="NCBI Taxonomy" id="45954"/>
    <lineage>
        <taxon>Eukaryota</taxon>
        <taxon>Metazoa</taxon>
        <taxon>Spiralia</taxon>
        <taxon>Lophotrochozoa</taxon>
        <taxon>Mollusca</taxon>
        <taxon>Bivalvia</taxon>
        <taxon>Autobranchia</taxon>
        <taxon>Heteroconchia</taxon>
        <taxon>Euheterodonta</taxon>
        <taxon>Imparidentia</taxon>
        <taxon>Neoheterodontei</taxon>
        <taxon>Myida</taxon>
        <taxon>Dreissenoidea</taxon>
        <taxon>Dreissenidae</taxon>
        <taxon>Dreissena</taxon>
    </lineage>
</organism>